<evidence type="ECO:0000259" key="9">
    <source>
        <dbReference type="Pfam" id="PF02811"/>
    </source>
</evidence>
<dbReference type="InterPro" id="IPR010140">
    <property type="entry name" value="Histidinol_P_phosphatase_HisJ"/>
</dbReference>
<dbReference type="AlphaFoldDB" id="A0A1Y1USG3"/>
<comment type="catalytic activity">
    <reaction evidence="7 8">
        <text>L-histidinol phosphate + H2O = L-histidinol + phosphate</text>
        <dbReference type="Rhea" id="RHEA:14465"/>
        <dbReference type="ChEBI" id="CHEBI:15377"/>
        <dbReference type="ChEBI" id="CHEBI:43474"/>
        <dbReference type="ChEBI" id="CHEBI:57699"/>
        <dbReference type="ChEBI" id="CHEBI:57980"/>
        <dbReference type="EC" id="3.1.3.15"/>
    </reaction>
</comment>
<dbReference type="NCBIfam" id="TIGR01856">
    <property type="entry name" value="hisJ_fam"/>
    <property type="match status" value="1"/>
</dbReference>
<dbReference type="PANTHER" id="PTHR21039">
    <property type="entry name" value="HISTIDINOL PHOSPHATASE-RELATED"/>
    <property type="match status" value="1"/>
</dbReference>
<dbReference type="GO" id="GO:0004401">
    <property type="term" value="F:histidinol-phosphatase activity"/>
    <property type="evidence" value="ECO:0007669"/>
    <property type="project" value="UniProtKB-UniRule"/>
</dbReference>
<evidence type="ECO:0000256" key="8">
    <source>
        <dbReference type="RuleBase" id="RU366003"/>
    </source>
</evidence>
<evidence type="ECO:0000256" key="6">
    <source>
        <dbReference type="ARBA" id="ARBA00023102"/>
    </source>
</evidence>
<keyword evidence="4 8" id="KW-0028">Amino-acid biosynthesis</keyword>
<accession>A0A1Y1USG3</accession>
<dbReference type="OrthoDB" id="5957391at2759"/>
<dbReference type="STRING" id="4999.A0A1Y1USG3"/>
<dbReference type="EMBL" id="NBSH01000002">
    <property type="protein sequence ID" value="ORX40135.1"/>
    <property type="molecule type" value="Genomic_DNA"/>
</dbReference>
<dbReference type="Gene3D" id="3.20.20.140">
    <property type="entry name" value="Metal-dependent hydrolases"/>
    <property type="match status" value="1"/>
</dbReference>
<evidence type="ECO:0000256" key="4">
    <source>
        <dbReference type="ARBA" id="ARBA00022605"/>
    </source>
</evidence>
<dbReference type="EC" id="3.1.3.15" evidence="3 8"/>
<organism evidence="10 11">
    <name type="scientific">Kockovaella imperatae</name>
    <dbReference type="NCBI Taxonomy" id="4999"/>
    <lineage>
        <taxon>Eukaryota</taxon>
        <taxon>Fungi</taxon>
        <taxon>Dikarya</taxon>
        <taxon>Basidiomycota</taxon>
        <taxon>Agaricomycotina</taxon>
        <taxon>Tremellomycetes</taxon>
        <taxon>Tremellales</taxon>
        <taxon>Cuniculitremaceae</taxon>
        <taxon>Kockovaella</taxon>
    </lineage>
</organism>
<evidence type="ECO:0000256" key="7">
    <source>
        <dbReference type="ARBA" id="ARBA00049158"/>
    </source>
</evidence>
<dbReference type="GeneID" id="33556639"/>
<dbReference type="GO" id="GO:0005737">
    <property type="term" value="C:cytoplasm"/>
    <property type="evidence" value="ECO:0007669"/>
    <property type="project" value="TreeGrafter"/>
</dbReference>
<gene>
    <name evidence="10" type="ORF">BD324DRAFT_616494</name>
</gene>
<dbReference type="Pfam" id="PF02811">
    <property type="entry name" value="PHP"/>
    <property type="match status" value="1"/>
</dbReference>
<name>A0A1Y1USG3_9TREE</name>
<sequence length="328" mass="36667">MPHSHHSHSGQFCRHAKDNLEQIVQEAISQGFELYGLSEHVPRCRTEDLYPEESGLTPEDLDQTFASFLREATALKGTYAAQITLLTGMESEHITSLDLEKVQSLIEDPRIDYIVGSVHHVHGIPIDFDKATWQRAISESYKRTHGTPLYQEDQTPASGAQVALFLPFLHAYFDAQFQMLQGLQPEVVGHFDLCSLYTPGISLCSLEPALRSKIERNVRYVTDYGGLFEANSAALRKGWTSSYPSEDVLGLIVSHGGKICLSDDSHGVAQVGLNYALMREYLVSKGVDTIWHLVSVDRAEHGDERVGNRGRVLARPVPGWQMGSFWRD</sequence>
<dbReference type="UniPathway" id="UPA00031">
    <property type="reaction ID" value="UER00013"/>
</dbReference>
<evidence type="ECO:0000313" key="10">
    <source>
        <dbReference type="EMBL" id="ORX40135.1"/>
    </source>
</evidence>
<comment type="pathway">
    <text evidence="1 8">Amino-acid biosynthesis; L-histidine biosynthesis; L-histidine from 5-phospho-alpha-D-ribose 1-diphosphate: step 8/9.</text>
</comment>
<feature type="domain" description="PHP" evidence="9">
    <location>
        <begin position="5"/>
        <end position="232"/>
    </location>
</feature>
<dbReference type="Proteomes" id="UP000193218">
    <property type="component" value="Unassembled WGS sequence"/>
</dbReference>
<dbReference type="SUPFAM" id="SSF89550">
    <property type="entry name" value="PHP domain-like"/>
    <property type="match status" value="1"/>
</dbReference>
<comment type="similarity">
    <text evidence="2 8">Belongs to the PHP hydrolase family. HisK subfamily.</text>
</comment>
<comment type="caution">
    <text evidence="10">The sequence shown here is derived from an EMBL/GenBank/DDBJ whole genome shotgun (WGS) entry which is preliminary data.</text>
</comment>
<proteinExistence type="inferred from homology"/>
<dbReference type="GO" id="GO:0000105">
    <property type="term" value="P:L-histidine biosynthetic process"/>
    <property type="evidence" value="ECO:0007669"/>
    <property type="project" value="UniProtKB-UniRule"/>
</dbReference>
<dbReference type="RefSeq" id="XP_021873920.1">
    <property type="nucleotide sequence ID" value="XM_022014831.1"/>
</dbReference>
<keyword evidence="6 8" id="KW-0368">Histidine biosynthesis</keyword>
<dbReference type="CDD" id="cd12110">
    <property type="entry name" value="PHP_HisPPase_Hisj_like"/>
    <property type="match status" value="1"/>
</dbReference>
<dbReference type="InParanoid" id="A0A1Y1USG3"/>
<dbReference type="InterPro" id="IPR016195">
    <property type="entry name" value="Pol/histidinol_Pase-like"/>
</dbReference>
<evidence type="ECO:0000256" key="3">
    <source>
        <dbReference type="ARBA" id="ARBA00013085"/>
    </source>
</evidence>
<keyword evidence="5 8" id="KW-0378">Hydrolase</keyword>
<keyword evidence="11" id="KW-1185">Reference proteome</keyword>
<evidence type="ECO:0000256" key="1">
    <source>
        <dbReference type="ARBA" id="ARBA00004970"/>
    </source>
</evidence>
<dbReference type="FunCoup" id="A0A1Y1USG3">
    <property type="interactions" value="90"/>
</dbReference>
<protein>
    <recommendedName>
        <fullName evidence="3 8">Histidinol-phosphatase</fullName>
        <shortName evidence="8">HolPase</shortName>
        <ecNumber evidence="3 8">3.1.3.15</ecNumber>
    </recommendedName>
</protein>
<evidence type="ECO:0000256" key="2">
    <source>
        <dbReference type="ARBA" id="ARBA00009152"/>
    </source>
</evidence>
<dbReference type="InterPro" id="IPR004013">
    <property type="entry name" value="PHP_dom"/>
</dbReference>
<evidence type="ECO:0000313" key="11">
    <source>
        <dbReference type="Proteomes" id="UP000193218"/>
    </source>
</evidence>
<reference evidence="10 11" key="1">
    <citation type="submission" date="2017-03" db="EMBL/GenBank/DDBJ databases">
        <title>Widespread Adenine N6-methylation of Active Genes in Fungi.</title>
        <authorList>
            <consortium name="DOE Joint Genome Institute"/>
            <person name="Mondo S.J."/>
            <person name="Dannebaum R.O."/>
            <person name="Kuo R.C."/>
            <person name="Louie K.B."/>
            <person name="Bewick A.J."/>
            <person name="Labutti K."/>
            <person name="Haridas S."/>
            <person name="Kuo A."/>
            <person name="Salamov A."/>
            <person name="Ahrendt S.R."/>
            <person name="Lau R."/>
            <person name="Bowen B.P."/>
            <person name="Lipzen A."/>
            <person name="Sullivan W."/>
            <person name="Andreopoulos W.B."/>
            <person name="Clum A."/>
            <person name="Lindquist E."/>
            <person name="Daum C."/>
            <person name="Northen T.R."/>
            <person name="Ramamoorthy G."/>
            <person name="Schmitz R.J."/>
            <person name="Gryganskyi A."/>
            <person name="Culley D."/>
            <person name="Magnuson J."/>
            <person name="James T.Y."/>
            <person name="O'Malley M.A."/>
            <person name="Stajich J.E."/>
            <person name="Spatafora J.W."/>
            <person name="Visel A."/>
            <person name="Grigoriev I.V."/>
        </authorList>
    </citation>
    <scope>NUCLEOTIDE SEQUENCE [LARGE SCALE GENOMIC DNA]</scope>
    <source>
        <strain evidence="10 11">NRRL Y-17943</strain>
    </source>
</reference>
<evidence type="ECO:0000256" key="5">
    <source>
        <dbReference type="ARBA" id="ARBA00022801"/>
    </source>
</evidence>
<dbReference type="PANTHER" id="PTHR21039:SF0">
    <property type="entry name" value="HISTIDINOL-PHOSPHATASE"/>
    <property type="match status" value="1"/>
</dbReference>